<organism evidence="1 2">
    <name type="scientific">Hypothenemus hampei</name>
    <name type="common">Coffee berry borer</name>
    <dbReference type="NCBI Taxonomy" id="57062"/>
    <lineage>
        <taxon>Eukaryota</taxon>
        <taxon>Metazoa</taxon>
        <taxon>Ecdysozoa</taxon>
        <taxon>Arthropoda</taxon>
        <taxon>Hexapoda</taxon>
        <taxon>Insecta</taxon>
        <taxon>Pterygota</taxon>
        <taxon>Neoptera</taxon>
        <taxon>Endopterygota</taxon>
        <taxon>Coleoptera</taxon>
        <taxon>Polyphaga</taxon>
        <taxon>Cucujiformia</taxon>
        <taxon>Curculionidae</taxon>
        <taxon>Scolytinae</taxon>
        <taxon>Hypothenemus</taxon>
    </lineage>
</organism>
<evidence type="ECO:0000313" key="1">
    <source>
        <dbReference type="EMBL" id="KAL1490119.1"/>
    </source>
</evidence>
<proteinExistence type="predicted"/>
<accession>A0ABD1E610</accession>
<protein>
    <submittedName>
        <fullName evidence="1">Uncharacterized protein</fullName>
    </submittedName>
</protein>
<name>A0ABD1E610_HYPHA</name>
<comment type="caution">
    <text evidence="1">The sequence shown here is derived from an EMBL/GenBank/DDBJ whole genome shotgun (WGS) entry which is preliminary data.</text>
</comment>
<evidence type="ECO:0000313" key="2">
    <source>
        <dbReference type="Proteomes" id="UP001566132"/>
    </source>
</evidence>
<gene>
    <name evidence="1" type="ORF">ABEB36_012860</name>
</gene>
<sequence length="199" mass="22829">MGIRALLGIYDEYVSKGILQFIPTYKLSQDHIELFLEQLDHKGEGGAGNCIPLEEINILNFHSKTKPPEQILNETIPNRLDVDMESDNIINDFLEEHNYAIQHNSLSPYSLQVITYIAGFVAFRLGGLSYPSDDVISICIQSEKYFKEQHNIGQKIDKEFICSKVLKYFLRTIIIEEYKEKKTNVAKSKFFSGVIEAFI</sequence>
<dbReference type="AlphaFoldDB" id="A0ABD1E610"/>
<keyword evidence="2" id="KW-1185">Reference proteome</keyword>
<dbReference type="Proteomes" id="UP001566132">
    <property type="component" value="Unassembled WGS sequence"/>
</dbReference>
<dbReference type="EMBL" id="JBDJPC010000010">
    <property type="protein sequence ID" value="KAL1490119.1"/>
    <property type="molecule type" value="Genomic_DNA"/>
</dbReference>
<reference evidence="1 2" key="1">
    <citation type="submission" date="2024-05" db="EMBL/GenBank/DDBJ databases">
        <title>Genetic variation in Jamaican populations of the coffee berry borer (Hypothenemus hampei).</title>
        <authorList>
            <person name="Errbii M."/>
            <person name="Myrie A."/>
        </authorList>
    </citation>
    <scope>NUCLEOTIDE SEQUENCE [LARGE SCALE GENOMIC DNA]</scope>
    <source>
        <strain evidence="1">JA-Hopewell-2020-01-JO</strain>
        <tissue evidence="1">Whole body</tissue>
    </source>
</reference>